<evidence type="ECO:0000256" key="1">
    <source>
        <dbReference type="ARBA" id="ARBA00004651"/>
    </source>
</evidence>
<evidence type="ECO:0000256" key="2">
    <source>
        <dbReference type="ARBA" id="ARBA00022448"/>
    </source>
</evidence>
<dbReference type="KEGG" id="pbf:CFX0092_B0631"/>
<keyword evidence="4 7" id="KW-0812">Transmembrane</keyword>
<dbReference type="PANTHER" id="PTHR43744:SF12">
    <property type="entry name" value="ABC TRANSPORTER PERMEASE PROTEIN MG189-RELATED"/>
    <property type="match status" value="1"/>
</dbReference>
<evidence type="ECO:0000256" key="5">
    <source>
        <dbReference type="ARBA" id="ARBA00022989"/>
    </source>
</evidence>
<dbReference type="GO" id="GO:0055085">
    <property type="term" value="P:transmembrane transport"/>
    <property type="evidence" value="ECO:0007669"/>
    <property type="project" value="InterPro"/>
</dbReference>
<organism evidence="9 10">
    <name type="scientific">Candidatus Promineifilum breve</name>
    <dbReference type="NCBI Taxonomy" id="1806508"/>
    <lineage>
        <taxon>Bacteria</taxon>
        <taxon>Bacillati</taxon>
        <taxon>Chloroflexota</taxon>
        <taxon>Ardenticatenia</taxon>
        <taxon>Candidatus Promineifilales</taxon>
        <taxon>Candidatus Promineifilaceae</taxon>
        <taxon>Candidatus Promineifilum</taxon>
    </lineage>
</organism>
<name>A0A160TA35_9CHLR</name>
<dbReference type="PROSITE" id="PS50928">
    <property type="entry name" value="ABC_TM1"/>
    <property type="match status" value="1"/>
</dbReference>
<sequence>MTTTVTETPVPLAAGERPWSRPLKALISYGILFLLAAMFIYPFLLAISTSFKTLPEINANPVGLIPQTFTLEGYQRLFTFDVGRWTINSAFVAAAITLGNVLFASLAGYALARIPFPGSRLTFLAILGTMMIPGIVLIIPMFIVLKTLGMINSYSGLIVPKLTAAFGIFLMKQFFESVPKELEEAARMDGATAFQTFFRVVLPTARPALVALIIFSFQGAWNDFMHPLIVVTTAENLWTLPLGLALLRGGMGQNLLWNSLLAGSMLTTVPMAIIFFIFQRYFIEGISYSGIK</sequence>
<dbReference type="SUPFAM" id="SSF161098">
    <property type="entry name" value="MetI-like"/>
    <property type="match status" value="1"/>
</dbReference>
<evidence type="ECO:0000313" key="10">
    <source>
        <dbReference type="Proteomes" id="UP000215027"/>
    </source>
</evidence>
<proteinExistence type="inferred from homology"/>
<feature type="transmembrane region" description="Helical" evidence="7">
    <location>
        <begin position="157"/>
        <end position="175"/>
    </location>
</feature>
<dbReference type="GO" id="GO:0005886">
    <property type="term" value="C:plasma membrane"/>
    <property type="evidence" value="ECO:0007669"/>
    <property type="project" value="UniProtKB-SubCell"/>
</dbReference>
<dbReference type="InterPro" id="IPR000515">
    <property type="entry name" value="MetI-like"/>
</dbReference>
<feature type="transmembrane region" description="Helical" evidence="7">
    <location>
        <begin position="123"/>
        <end position="145"/>
    </location>
</feature>
<evidence type="ECO:0000256" key="6">
    <source>
        <dbReference type="ARBA" id="ARBA00023136"/>
    </source>
</evidence>
<evidence type="ECO:0000256" key="7">
    <source>
        <dbReference type="RuleBase" id="RU363032"/>
    </source>
</evidence>
<dbReference type="CDD" id="cd06261">
    <property type="entry name" value="TM_PBP2"/>
    <property type="match status" value="1"/>
</dbReference>
<dbReference type="Proteomes" id="UP000215027">
    <property type="component" value="Chromosome II"/>
</dbReference>
<dbReference type="InterPro" id="IPR035906">
    <property type="entry name" value="MetI-like_sf"/>
</dbReference>
<comment type="similarity">
    <text evidence="7">Belongs to the binding-protein-dependent transport system permease family.</text>
</comment>
<feature type="domain" description="ABC transmembrane type-1" evidence="8">
    <location>
        <begin position="86"/>
        <end position="278"/>
    </location>
</feature>
<dbReference type="Pfam" id="PF00528">
    <property type="entry name" value="BPD_transp_1"/>
    <property type="match status" value="1"/>
</dbReference>
<accession>A0A160TA35</accession>
<reference evidence="9" key="1">
    <citation type="submission" date="2016-01" db="EMBL/GenBank/DDBJ databases">
        <authorList>
            <person name="Mcilroy J.S."/>
            <person name="Karst M S."/>
            <person name="Albertsen M."/>
        </authorList>
    </citation>
    <scope>NUCLEOTIDE SEQUENCE</scope>
    <source>
        <strain evidence="9">Cfx-K</strain>
    </source>
</reference>
<feature type="transmembrane region" description="Helical" evidence="7">
    <location>
        <begin position="259"/>
        <end position="278"/>
    </location>
</feature>
<dbReference type="RefSeq" id="WP_095045477.1">
    <property type="nucleotide sequence ID" value="NZ_LN890656.1"/>
</dbReference>
<dbReference type="AlphaFoldDB" id="A0A160TA35"/>
<dbReference type="PANTHER" id="PTHR43744">
    <property type="entry name" value="ABC TRANSPORTER PERMEASE PROTEIN MG189-RELATED-RELATED"/>
    <property type="match status" value="1"/>
</dbReference>
<keyword evidence="10" id="KW-1185">Reference proteome</keyword>
<gene>
    <name evidence="9" type="ORF">CFX0092_B0631</name>
</gene>
<keyword evidence="2 7" id="KW-0813">Transport</keyword>
<feature type="transmembrane region" description="Helical" evidence="7">
    <location>
        <begin position="196"/>
        <end position="218"/>
    </location>
</feature>
<evidence type="ECO:0000256" key="3">
    <source>
        <dbReference type="ARBA" id="ARBA00022475"/>
    </source>
</evidence>
<evidence type="ECO:0000313" key="9">
    <source>
        <dbReference type="EMBL" id="CUS06165.1"/>
    </source>
</evidence>
<feature type="transmembrane region" description="Helical" evidence="7">
    <location>
        <begin position="90"/>
        <end position="111"/>
    </location>
</feature>
<comment type="subcellular location">
    <subcellularLocation>
        <location evidence="1 7">Cell membrane</location>
        <topology evidence="1 7">Multi-pass membrane protein</topology>
    </subcellularLocation>
</comment>
<dbReference type="OrthoDB" id="9771544at2"/>
<keyword evidence="5 7" id="KW-1133">Transmembrane helix</keyword>
<dbReference type="EMBL" id="LN890656">
    <property type="protein sequence ID" value="CUS06165.1"/>
    <property type="molecule type" value="Genomic_DNA"/>
</dbReference>
<protein>
    <submittedName>
        <fullName evidence="9">ABC transporter permease protein</fullName>
    </submittedName>
</protein>
<keyword evidence="3" id="KW-1003">Cell membrane</keyword>
<keyword evidence="6 7" id="KW-0472">Membrane</keyword>
<evidence type="ECO:0000259" key="8">
    <source>
        <dbReference type="PROSITE" id="PS50928"/>
    </source>
</evidence>
<evidence type="ECO:0000256" key="4">
    <source>
        <dbReference type="ARBA" id="ARBA00022692"/>
    </source>
</evidence>
<feature type="transmembrane region" description="Helical" evidence="7">
    <location>
        <begin position="26"/>
        <end position="47"/>
    </location>
</feature>
<dbReference type="Gene3D" id="1.10.3720.10">
    <property type="entry name" value="MetI-like"/>
    <property type="match status" value="1"/>
</dbReference>